<dbReference type="Pfam" id="PF09369">
    <property type="entry name" value="MZB"/>
    <property type="match status" value="1"/>
</dbReference>
<feature type="compositionally biased region" description="Basic and acidic residues" evidence="3">
    <location>
        <begin position="788"/>
        <end position="797"/>
    </location>
</feature>
<gene>
    <name evidence="6" type="ORF">MSHOH_2700</name>
</gene>
<evidence type="ECO:0000259" key="5">
    <source>
        <dbReference type="PROSITE" id="PS51194"/>
    </source>
</evidence>
<dbReference type="GO" id="GO:0006289">
    <property type="term" value="P:nucleotide-excision repair"/>
    <property type="evidence" value="ECO:0007669"/>
    <property type="project" value="TreeGrafter"/>
</dbReference>
<evidence type="ECO:0000259" key="4">
    <source>
        <dbReference type="PROSITE" id="PS51192"/>
    </source>
</evidence>
<evidence type="ECO:0000256" key="2">
    <source>
        <dbReference type="ARBA" id="ARBA00022840"/>
    </source>
</evidence>
<dbReference type="GeneID" id="24832003"/>
<protein>
    <submittedName>
        <fullName evidence="6">Putative ATP-dependent helicase</fullName>
    </submittedName>
</protein>
<feature type="region of interest" description="Disordered" evidence="3">
    <location>
        <begin position="768"/>
        <end position="797"/>
    </location>
</feature>
<dbReference type="InterPro" id="IPR036620">
    <property type="entry name" value="MC1_sf"/>
</dbReference>
<dbReference type="GO" id="GO:0042262">
    <property type="term" value="P:DNA protection"/>
    <property type="evidence" value="ECO:0007669"/>
    <property type="project" value="InterPro"/>
</dbReference>
<dbReference type="PATRIC" id="fig|1434110.4.peg.3483"/>
<dbReference type="Pfam" id="PF00271">
    <property type="entry name" value="Helicase_C"/>
    <property type="match status" value="1"/>
</dbReference>
<dbReference type="CDD" id="cd18797">
    <property type="entry name" value="SF2_C_Hrq"/>
    <property type="match status" value="1"/>
</dbReference>
<dbReference type="InterPro" id="IPR055227">
    <property type="entry name" value="HRQ1_WHD"/>
</dbReference>
<dbReference type="KEGG" id="mhor:MSHOH_2700"/>
<dbReference type="OrthoDB" id="36796at2157"/>
<sequence>MEISRLLNEIKASSRYENQIVHIEETPARDALYAPLELKAQVKTALSGIGIEALYSHQAEAIEKVREGKDLVLCTSTASGKSLTYMVPIFEAVLKDPEATALYISPLNALVNDQLKAFLEFEGALNSGAGIARYTGALTADQKRKIREGQTNIVFTNPEMVHMSFLAWHHLWRRFFSNLRFIVVDESHYYRGVIGSNMANVLRRLLRVAEYYGASPQFICCSATIGNPKEHTETLLGRGAEVVENNGSSQGSQKFVFWNPPLYLNGRGCTVRKSSFSETSTLFTRAVQTGLQTLVFTRSRQGVERMYKSCRELLRERGLSSAICSYRSGYFDREREEIEKKMNSGELKGVISTNALELGIDIGGLDACILDGYPGTVMSARQQAGRAGRSGNESLVLMVAGTNALDQYYMRNPDDFFARNSENAVLNPKNPYILAGHLLCAAKEIPLRESDEKYFGKGYSRVVELLEAEGLLAGSDLKYSTDPFPYKHVSLRGIDNNTYSLLAFEGERSFPIEKDIEETLAFRECHPGAVYMHRGEPFYINRIDHEKKEIYAVKTHDSYYTKPMIDSSVLVQETYAVKPLLRAPEVEVGLGEVEVTDRIIGYRKIRTHSDETMSAHDIEMPPVTLQTVALWLKLPDRLQELIGDHKLDFAGGIHAVEHAMISMYPLHLLVDRSDVGGVSTPSHPDLESKSGIFIYDGHRGGVGYAEKGYDLIEEILEGTLKAIESCPCESGCPGCIQSPKCGNNNEPLDKHAAIMLLHELLGKDPYIPPEKKEKHLSEARALRQGPQQKKDAENSLDRVRRQLRRETIKQEPQAGKEKKEKTFIATDENGGMIGVVSAPSPEKAAAKTFHQKLAGQKGATREKPLEIRIRDLGASSDYHFNIWTELFEATENEIPEKGEGKKALRKLIIKKIN</sequence>
<feature type="domain" description="Helicase C-terminal" evidence="5">
    <location>
        <begin position="281"/>
        <end position="432"/>
    </location>
</feature>
<dbReference type="InterPro" id="IPR001650">
    <property type="entry name" value="Helicase_C-like"/>
</dbReference>
<keyword evidence="6" id="KW-0347">Helicase</keyword>
<dbReference type="Gene3D" id="3.40.50.300">
    <property type="entry name" value="P-loop containing nucleotide triphosphate hydrolases"/>
    <property type="match status" value="2"/>
</dbReference>
<evidence type="ECO:0000313" key="7">
    <source>
        <dbReference type="Proteomes" id="UP000033101"/>
    </source>
</evidence>
<proteinExistence type="predicted"/>
<dbReference type="GO" id="GO:0003676">
    <property type="term" value="F:nucleic acid binding"/>
    <property type="evidence" value="ECO:0007669"/>
    <property type="project" value="InterPro"/>
</dbReference>
<dbReference type="STRING" id="1434110.MSHOH_2700"/>
<dbReference type="PROSITE" id="PS51194">
    <property type="entry name" value="HELICASE_CTER"/>
    <property type="match status" value="1"/>
</dbReference>
<dbReference type="SUPFAM" id="SSF52540">
    <property type="entry name" value="P-loop containing nucleoside triphosphate hydrolases"/>
    <property type="match status" value="1"/>
</dbReference>
<feature type="compositionally biased region" description="Basic and acidic residues" evidence="3">
    <location>
        <begin position="769"/>
        <end position="781"/>
    </location>
</feature>
<organism evidence="6 7">
    <name type="scientific">Methanosarcina horonobensis HB-1 = JCM 15518</name>
    <dbReference type="NCBI Taxonomy" id="1434110"/>
    <lineage>
        <taxon>Archaea</taxon>
        <taxon>Methanobacteriati</taxon>
        <taxon>Methanobacteriota</taxon>
        <taxon>Stenosarchaea group</taxon>
        <taxon>Methanomicrobia</taxon>
        <taxon>Methanosarcinales</taxon>
        <taxon>Methanosarcinaceae</taxon>
        <taxon>Methanosarcina</taxon>
    </lineage>
</organism>
<dbReference type="SMART" id="SM00487">
    <property type="entry name" value="DEXDc"/>
    <property type="match status" value="1"/>
</dbReference>
<evidence type="ECO:0000256" key="3">
    <source>
        <dbReference type="SAM" id="MobiDB-lite"/>
    </source>
</evidence>
<evidence type="ECO:0000256" key="1">
    <source>
        <dbReference type="ARBA" id="ARBA00022741"/>
    </source>
</evidence>
<dbReference type="GO" id="GO:0043138">
    <property type="term" value="F:3'-5' DNA helicase activity"/>
    <property type="evidence" value="ECO:0007669"/>
    <property type="project" value="TreeGrafter"/>
</dbReference>
<dbReference type="SMART" id="SM00490">
    <property type="entry name" value="HELICc"/>
    <property type="match status" value="1"/>
</dbReference>
<keyword evidence="6" id="KW-0378">Hydrolase</keyword>
<keyword evidence="1" id="KW-0547">Nucleotide-binding</keyword>
<dbReference type="Pfam" id="PF00270">
    <property type="entry name" value="DEAD"/>
    <property type="match status" value="1"/>
</dbReference>
<dbReference type="SUPFAM" id="SSF102875">
    <property type="entry name" value="Chromosomal protein MC1"/>
    <property type="match status" value="1"/>
</dbReference>
<dbReference type="Pfam" id="PF22982">
    <property type="entry name" value="WHD_HRQ1"/>
    <property type="match status" value="1"/>
</dbReference>
<dbReference type="InterPro" id="IPR027417">
    <property type="entry name" value="P-loop_NTPase"/>
</dbReference>
<dbReference type="InterPro" id="IPR014001">
    <property type="entry name" value="Helicase_ATP-bd"/>
</dbReference>
<dbReference type="PROSITE" id="PS51192">
    <property type="entry name" value="HELICASE_ATP_BIND_1"/>
    <property type="match status" value="1"/>
</dbReference>
<dbReference type="PANTHER" id="PTHR47957">
    <property type="entry name" value="ATP-DEPENDENT HELICASE HRQ1"/>
    <property type="match status" value="1"/>
</dbReference>
<keyword evidence="2" id="KW-0067">ATP-binding</keyword>
<dbReference type="RefSeq" id="WP_048140658.1">
    <property type="nucleotide sequence ID" value="NZ_CP009516.1"/>
</dbReference>
<dbReference type="PANTHER" id="PTHR47957:SF3">
    <property type="entry name" value="ATP-DEPENDENT HELICASE HRQ1"/>
    <property type="match status" value="1"/>
</dbReference>
<dbReference type="AlphaFoldDB" id="A0A0E3SHG4"/>
<dbReference type="GO" id="GO:0036297">
    <property type="term" value="P:interstrand cross-link repair"/>
    <property type="evidence" value="ECO:0007669"/>
    <property type="project" value="TreeGrafter"/>
</dbReference>
<dbReference type="GO" id="GO:0005524">
    <property type="term" value="F:ATP binding"/>
    <property type="evidence" value="ECO:0007669"/>
    <property type="project" value="UniProtKB-KW"/>
</dbReference>
<reference evidence="6 7" key="1">
    <citation type="submission" date="2014-07" db="EMBL/GenBank/DDBJ databases">
        <title>Methanogenic archaea and the global carbon cycle.</title>
        <authorList>
            <person name="Henriksen J.R."/>
            <person name="Luke J."/>
            <person name="Reinhart S."/>
            <person name="Benedict M.N."/>
            <person name="Youngblut N.D."/>
            <person name="Metcalf M.E."/>
            <person name="Whitaker R.J."/>
            <person name="Metcalf W.W."/>
        </authorList>
    </citation>
    <scope>NUCLEOTIDE SEQUENCE [LARGE SCALE GENOMIC DNA]</scope>
    <source>
        <strain evidence="6 7">HB-1</strain>
    </source>
</reference>
<keyword evidence="7" id="KW-1185">Reference proteome</keyword>
<dbReference type="HOGENOM" id="CLU_000809_3_2_2"/>
<evidence type="ECO:0000313" key="6">
    <source>
        <dbReference type="EMBL" id="AKB79183.1"/>
    </source>
</evidence>
<feature type="domain" description="Helicase ATP-binding" evidence="4">
    <location>
        <begin position="62"/>
        <end position="243"/>
    </location>
</feature>
<name>A0A0E3SHG4_9EURY</name>
<dbReference type="InterPro" id="IPR018973">
    <property type="entry name" value="MZB"/>
</dbReference>
<dbReference type="Proteomes" id="UP000033101">
    <property type="component" value="Chromosome"/>
</dbReference>
<accession>A0A0E3SHG4</accession>
<dbReference type="CDD" id="cd17923">
    <property type="entry name" value="DEXHc_Hrq1-like"/>
    <property type="match status" value="1"/>
</dbReference>
<dbReference type="InterPro" id="IPR011545">
    <property type="entry name" value="DEAD/DEAH_box_helicase_dom"/>
</dbReference>
<dbReference type="EMBL" id="CP009516">
    <property type="protein sequence ID" value="AKB79183.1"/>
    <property type="molecule type" value="Genomic_DNA"/>
</dbReference>